<evidence type="ECO:0000256" key="1">
    <source>
        <dbReference type="SAM" id="SignalP"/>
    </source>
</evidence>
<dbReference type="Proteomes" id="UP000054538">
    <property type="component" value="Unassembled WGS sequence"/>
</dbReference>
<evidence type="ECO:0000313" key="2">
    <source>
        <dbReference type="EMBL" id="KIK96524.1"/>
    </source>
</evidence>
<accession>A0A0D0E5B7</accession>
<keyword evidence="3" id="KW-1185">Reference proteome</keyword>
<dbReference type="OrthoDB" id="2703761at2759"/>
<reference evidence="3" key="2">
    <citation type="submission" date="2015-01" db="EMBL/GenBank/DDBJ databases">
        <title>Evolutionary Origins and Diversification of the Mycorrhizal Mutualists.</title>
        <authorList>
            <consortium name="DOE Joint Genome Institute"/>
            <consortium name="Mycorrhizal Genomics Consortium"/>
            <person name="Kohler A."/>
            <person name="Kuo A."/>
            <person name="Nagy L.G."/>
            <person name="Floudas D."/>
            <person name="Copeland A."/>
            <person name="Barry K.W."/>
            <person name="Cichocki N."/>
            <person name="Veneault-Fourrey C."/>
            <person name="LaButti K."/>
            <person name="Lindquist E.A."/>
            <person name="Lipzen A."/>
            <person name="Lundell T."/>
            <person name="Morin E."/>
            <person name="Murat C."/>
            <person name="Riley R."/>
            <person name="Ohm R."/>
            <person name="Sun H."/>
            <person name="Tunlid A."/>
            <person name="Henrissat B."/>
            <person name="Grigoriev I.V."/>
            <person name="Hibbett D.S."/>
            <person name="Martin F."/>
        </authorList>
    </citation>
    <scope>NUCLEOTIDE SEQUENCE [LARGE SCALE GENOMIC DNA]</scope>
    <source>
        <strain evidence="3">Ve08.2h10</strain>
    </source>
</reference>
<gene>
    <name evidence="2" type="ORF">PAXRUDRAFT_138237</name>
</gene>
<name>A0A0D0E5B7_9AGAM</name>
<dbReference type="EMBL" id="KN824981">
    <property type="protein sequence ID" value="KIK96524.1"/>
    <property type="molecule type" value="Genomic_DNA"/>
</dbReference>
<feature type="signal peptide" evidence="1">
    <location>
        <begin position="1"/>
        <end position="16"/>
    </location>
</feature>
<proteinExistence type="predicted"/>
<dbReference type="InParanoid" id="A0A0D0E5B7"/>
<dbReference type="AlphaFoldDB" id="A0A0D0E5B7"/>
<protein>
    <submittedName>
        <fullName evidence="2">Uncharacterized protein</fullName>
    </submittedName>
</protein>
<reference evidence="2 3" key="1">
    <citation type="submission" date="2014-04" db="EMBL/GenBank/DDBJ databases">
        <authorList>
            <consortium name="DOE Joint Genome Institute"/>
            <person name="Kuo A."/>
            <person name="Kohler A."/>
            <person name="Jargeat P."/>
            <person name="Nagy L.G."/>
            <person name="Floudas D."/>
            <person name="Copeland A."/>
            <person name="Barry K.W."/>
            <person name="Cichocki N."/>
            <person name="Veneault-Fourrey C."/>
            <person name="LaButti K."/>
            <person name="Lindquist E.A."/>
            <person name="Lipzen A."/>
            <person name="Lundell T."/>
            <person name="Morin E."/>
            <person name="Murat C."/>
            <person name="Sun H."/>
            <person name="Tunlid A."/>
            <person name="Henrissat B."/>
            <person name="Grigoriev I.V."/>
            <person name="Hibbett D.S."/>
            <person name="Martin F."/>
            <person name="Nordberg H.P."/>
            <person name="Cantor M.N."/>
            <person name="Hua S.X."/>
        </authorList>
    </citation>
    <scope>NUCLEOTIDE SEQUENCE [LARGE SCALE GENOMIC DNA]</scope>
    <source>
        <strain evidence="2 3">Ve08.2h10</strain>
    </source>
</reference>
<dbReference type="HOGENOM" id="CLU_150821_2_0_1"/>
<keyword evidence="1" id="KW-0732">Signal</keyword>
<feature type="chain" id="PRO_5002226054" evidence="1">
    <location>
        <begin position="17"/>
        <end position="70"/>
    </location>
</feature>
<sequence length="70" mass="7373">MKTFLTLLVAITSLSASTLVGVHAECAVCPPTLGDAAPYTACTQDGITACGRYKKTGGSKVRCYYNVRAR</sequence>
<evidence type="ECO:0000313" key="3">
    <source>
        <dbReference type="Proteomes" id="UP000054538"/>
    </source>
</evidence>
<organism evidence="2 3">
    <name type="scientific">Paxillus rubicundulus Ve08.2h10</name>
    <dbReference type="NCBI Taxonomy" id="930991"/>
    <lineage>
        <taxon>Eukaryota</taxon>
        <taxon>Fungi</taxon>
        <taxon>Dikarya</taxon>
        <taxon>Basidiomycota</taxon>
        <taxon>Agaricomycotina</taxon>
        <taxon>Agaricomycetes</taxon>
        <taxon>Agaricomycetidae</taxon>
        <taxon>Boletales</taxon>
        <taxon>Paxilineae</taxon>
        <taxon>Paxillaceae</taxon>
        <taxon>Paxillus</taxon>
    </lineage>
</organism>